<keyword evidence="6 8" id="KW-1133">Transmembrane helix</keyword>
<evidence type="ECO:0000259" key="9">
    <source>
        <dbReference type="Pfam" id="PF03600"/>
    </source>
</evidence>
<dbReference type="Proteomes" id="UP000009170">
    <property type="component" value="Unassembled WGS sequence"/>
</dbReference>
<dbReference type="GeneID" id="9834148"/>
<protein>
    <submittedName>
        <fullName evidence="10">Arsenite/antimonite efflux pump membrane protein,ArsB</fullName>
    </submittedName>
</protein>
<accession>A0A090M6B6</accession>
<evidence type="ECO:0000256" key="4">
    <source>
        <dbReference type="ARBA" id="ARBA00022475"/>
    </source>
</evidence>
<evidence type="ECO:0000256" key="3">
    <source>
        <dbReference type="ARBA" id="ARBA00022448"/>
    </source>
</evidence>
<reference evidence="10 11" key="2">
    <citation type="journal article" date="2014" name="BMC Genomics">
        <title>An improved genome of the model marine alga Ostreococcus tauri unfolds by assessing Illumina de novo assemblies.</title>
        <authorList>
            <person name="Blanc-Mathieu R."/>
            <person name="Verhelst B."/>
            <person name="Derelle E."/>
            <person name="Rombauts S."/>
            <person name="Bouget F.Y."/>
            <person name="Carre I."/>
            <person name="Chateau A."/>
            <person name="Eyre-Walker A."/>
            <person name="Grimsley N."/>
            <person name="Moreau H."/>
            <person name="Piegu B."/>
            <person name="Rivals E."/>
            <person name="Schackwitz W."/>
            <person name="Van de Peer Y."/>
            <person name="Piganeau G."/>
        </authorList>
    </citation>
    <scope>NUCLEOTIDE SEQUENCE [LARGE SCALE GENOMIC DNA]</scope>
    <source>
        <strain evidence="11">OTTH 0595 / CCAP 157/2 / RCC745</strain>
    </source>
</reference>
<proteinExistence type="inferred from homology"/>
<feature type="transmembrane region" description="Helical" evidence="8">
    <location>
        <begin position="436"/>
        <end position="453"/>
    </location>
</feature>
<dbReference type="InParanoid" id="A0A090M6B6"/>
<dbReference type="PANTHER" id="PTHR43568">
    <property type="entry name" value="P PROTEIN"/>
    <property type="match status" value="1"/>
</dbReference>
<evidence type="ECO:0000256" key="8">
    <source>
        <dbReference type="SAM" id="Phobius"/>
    </source>
</evidence>
<feature type="transmembrane region" description="Helical" evidence="8">
    <location>
        <begin position="138"/>
        <end position="157"/>
    </location>
</feature>
<feature type="transmembrane region" description="Helical" evidence="8">
    <location>
        <begin position="206"/>
        <end position="223"/>
    </location>
</feature>
<dbReference type="OrthoDB" id="442352at2759"/>
<dbReference type="Pfam" id="PF03600">
    <property type="entry name" value="CitMHS"/>
    <property type="match status" value="1"/>
</dbReference>
<dbReference type="GO" id="GO:0015105">
    <property type="term" value="F:arsenite transmembrane transporter activity"/>
    <property type="evidence" value="ECO:0007669"/>
    <property type="project" value="InterPro"/>
</dbReference>
<feature type="transmembrane region" description="Helical" evidence="8">
    <location>
        <begin position="339"/>
        <end position="360"/>
    </location>
</feature>
<feature type="transmembrane region" description="Helical" evidence="8">
    <location>
        <begin position="480"/>
        <end position="510"/>
    </location>
</feature>
<keyword evidence="7 8" id="KW-0472">Membrane</keyword>
<name>A0A090M6B6_OSTTA</name>
<feature type="domain" description="Citrate transporter-like" evidence="9">
    <location>
        <begin position="128"/>
        <end position="488"/>
    </location>
</feature>
<comment type="similarity">
    <text evidence="2">Belongs to the CitM (TC 2.A.11) transporter family.</text>
</comment>
<dbReference type="GO" id="GO:0005886">
    <property type="term" value="C:plasma membrane"/>
    <property type="evidence" value="ECO:0007669"/>
    <property type="project" value="UniProtKB-SubCell"/>
</dbReference>
<keyword evidence="5 8" id="KW-0812">Transmembrane</keyword>
<dbReference type="PRINTS" id="PR00758">
    <property type="entry name" value="ARSENICPUMP"/>
</dbReference>
<dbReference type="FunCoup" id="A0A090M6B6">
    <property type="interactions" value="9"/>
</dbReference>
<evidence type="ECO:0000256" key="1">
    <source>
        <dbReference type="ARBA" id="ARBA00004651"/>
    </source>
</evidence>
<keyword evidence="4" id="KW-1003">Cell membrane</keyword>
<reference evidence="11" key="1">
    <citation type="journal article" date="2006" name="Proc. Natl. Acad. Sci. U.S.A.">
        <title>Genome analysis of the smallest free-living eukaryote Ostreococcus tauri unveils many unique features.</title>
        <authorList>
            <person name="Derelle E."/>
            <person name="Ferraz C."/>
            <person name="Rombauts S."/>
            <person name="Rouze P."/>
            <person name="Worden A.Z."/>
            <person name="Robbens S."/>
            <person name="Partensky F."/>
            <person name="Degroeve S."/>
            <person name="Echeynie S."/>
            <person name="Cooke R."/>
            <person name="Saeys Y."/>
            <person name="Wuyts J."/>
            <person name="Jabbari K."/>
            <person name="Bowler C."/>
            <person name="Panaud O."/>
            <person name="Piegu B."/>
            <person name="Ball S.G."/>
            <person name="Ral J.-P."/>
            <person name="Bouget F.-Y."/>
            <person name="Piganeau G."/>
            <person name="De Baets B."/>
            <person name="Picard A."/>
            <person name="Delseny M."/>
            <person name="Demaille J."/>
            <person name="Van de Peer Y."/>
            <person name="Moreau H."/>
        </authorList>
    </citation>
    <scope>NUCLEOTIDE SEQUENCE [LARGE SCALE GENOMIC DNA]</scope>
    <source>
        <strain evidence="11">OTTH 0595 / CCAP 157/2 / RCC745</strain>
    </source>
</reference>
<organism evidence="10 11">
    <name type="scientific">Ostreococcus tauri</name>
    <name type="common">Marine green alga</name>
    <dbReference type="NCBI Taxonomy" id="70448"/>
    <lineage>
        <taxon>Eukaryota</taxon>
        <taxon>Viridiplantae</taxon>
        <taxon>Chlorophyta</taxon>
        <taxon>Mamiellophyceae</taxon>
        <taxon>Mamiellales</taxon>
        <taxon>Bathycoccaceae</taxon>
        <taxon>Ostreococcus</taxon>
    </lineage>
</organism>
<keyword evidence="11" id="KW-1185">Reference proteome</keyword>
<feature type="transmembrane region" description="Helical" evidence="8">
    <location>
        <begin position="251"/>
        <end position="269"/>
    </location>
</feature>
<evidence type="ECO:0000256" key="7">
    <source>
        <dbReference type="ARBA" id="ARBA00023136"/>
    </source>
</evidence>
<dbReference type="CDD" id="cd01116">
    <property type="entry name" value="P_permease"/>
    <property type="match status" value="1"/>
</dbReference>
<dbReference type="AlphaFoldDB" id="A0A090M6B6"/>
<feature type="transmembrane region" description="Helical" evidence="8">
    <location>
        <begin position="109"/>
        <end position="131"/>
    </location>
</feature>
<feature type="transmembrane region" description="Helical" evidence="8">
    <location>
        <begin position="229"/>
        <end position="244"/>
    </location>
</feature>
<dbReference type="PANTHER" id="PTHR43568:SF1">
    <property type="entry name" value="P PROTEIN"/>
    <property type="match status" value="1"/>
</dbReference>
<dbReference type="KEGG" id="ota:OT_ostta04g03740"/>
<evidence type="ECO:0000313" key="11">
    <source>
        <dbReference type="Proteomes" id="UP000009170"/>
    </source>
</evidence>
<evidence type="ECO:0000313" key="10">
    <source>
        <dbReference type="EMBL" id="CEF97664.1"/>
    </source>
</evidence>
<dbReference type="RefSeq" id="XP_003078912.2">
    <property type="nucleotide sequence ID" value="XM_003078864.2"/>
</dbReference>
<feature type="transmembrane region" description="Helical" evidence="8">
    <location>
        <begin position="163"/>
        <end position="185"/>
    </location>
</feature>
<feature type="transmembrane region" description="Helical" evidence="8">
    <location>
        <begin position="396"/>
        <end position="415"/>
    </location>
</feature>
<evidence type="ECO:0000256" key="2">
    <source>
        <dbReference type="ARBA" id="ARBA00009843"/>
    </source>
</evidence>
<gene>
    <name evidence="10" type="ORF">OT_ostta04g03740</name>
</gene>
<dbReference type="InterPro" id="IPR051475">
    <property type="entry name" value="Diverse_Ion_Transporter"/>
</dbReference>
<keyword evidence="3" id="KW-0813">Transport</keyword>
<dbReference type="InterPro" id="IPR004680">
    <property type="entry name" value="Cit_transptr-like_dom"/>
</dbReference>
<dbReference type="STRING" id="70448.A0A090M6B6"/>
<evidence type="ECO:0000256" key="6">
    <source>
        <dbReference type="ARBA" id="ARBA00022989"/>
    </source>
</evidence>
<feature type="transmembrane region" description="Helical" evidence="8">
    <location>
        <begin position="289"/>
        <end position="312"/>
    </location>
</feature>
<comment type="caution">
    <text evidence="10">The sequence shown here is derived from an EMBL/GenBank/DDBJ whole genome shotgun (WGS) entry which is preliminary data.</text>
</comment>
<feature type="transmembrane region" description="Helical" evidence="8">
    <location>
        <begin position="522"/>
        <end position="543"/>
    </location>
</feature>
<sequence length="559" mass="60938">MEVNLLLGPCIYNASEYHVSYSIYQNHSGHVYQLATSAQLVTPHWSGESGHRRKLLGGGGAGVSKHLKSYFSTHILSDYKSTHGSAWMEFTTDCPDPVAISVTAVDTGLVGVAGMWLGLVLLIGVFGLIMTEIIHRTLVAFLGAAAVLFILSLQHRLPNIATILTWMDHGTLALLFGMMIIVALLSRSGVFEYLSVLIVHHSKGSMWRLFVMLMIFDAILSAFLDNVTTMLLLAPVALSLCKALKIDPRPLLIPMTIFGNIGGCATLIGDPPNIIIGNALKEYIGFVDFLRVLGPGVILTMPFIFAFMRWYYKDTLFNQKINVDIDELRKKYPIRDMNLLIRSGTILLFVVLLFFLHPVVHMEPAYVASFGAIAILLTGNHDEFEYALEKVEWDSLLFFAGLFVFTEGIAQLGLLRAIADELSRLVASFPEGQRQIGAMLIVQLVAGFASAFVDNIPFTTTMLPVIVRLSESVEGIAIEALAWALCFGADFGGIGTLIGSSANIVIAGIAAEAGFPISFNMFFRVGFPVMCFSLCIAGAYLAALEGGGVFKPEVKSSKY</sequence>
<dbReference type="EMBL" id="CAID01000004">
    <property type="protein sequence ID" value="CEF97664.1"/>
    <property type="molecule type" value="Genomic_DNA"/>
</dbReference>
<dbReference type="InterPro" id="IPR000802">
    <property type="entry name" value="Arsenical_pump_ArsB"/>
</dbReference>
<comment type="subcellular location">
    <subcellularLocation>
        <location evidence="1">Cell membrane</location>
        <topology evidence="1">Multi-pass membrane protein</topology>
    </subcellularLocation>
</comment>
<evidence type="ECO:0000256" key="5">
    <source>
        <dbReference type="ARBA" id="ARBA00022692"/>
    </source>
</evidence>